<evidence type="ECO:0000259" key="8">
    <source>
        <dbReference type="PROSITE" id="PS51406"/>
    </source>
</evidence>
<evidence type="ECO:0000256" key="1">
    <source>
        <dbReference type="ARBA" id="ARBA00004498"/>
    </source>
</evidence>
<feature type="domain" description="Fibronectin type-III" evidence="7">
    <location>
        <begin position="319"/>
        <end position="414"/>
    </location>
</feature>
<dbReference type="InterPro" id="IPR013783">
    <property type="entry name" value="Ig-like_fold"/>
</dbReference>
<feature type="domain" description="Fibronectin type-III" evidence="7">
    <location>
        <begin position="613"/>
        <end position="705"/>
    </location>
</feature>
<feature type="domain" description="Fibronectin type-III" evidence="7">
    <location>
        <begin position="219"/>
        <end position="314"/>
    </location>
</feature>
<dbReference type="Pfam" id="PF00147">
    <property type="entry name" value="Fibrinogen_C"/>
    <property type="match status" value="1"/>
</dbReference>
<keyword evidence="5" id="KW-0677">Repeat</keyword>
<feature type="domain" description="Fibronectin type-III" evidence="7">
    <location>
        <begin position="1047"/>
        <end position="1142"/>
    </location>
</feature>
<dbReference type="PANTHER" id="PTHR46708">
    <property type="entry name" value="TENASCIN"/>
    <property type="match status" value="1"/>
</dbReference>
<evidence type="ECO:0000256" key="6">
    <source>
        <dbReference type="ARBA" id="ARBA00023157"/>
    </source>
</evidence>
<dbReference type="Gene3D" id="2.60.40.10">
    <property type="entry name" value="Immunoglobulins"/>
    <property type="match status" value="14"/>
</dbReference>
<dbReference type="CDD" id="cd00063">
    <property type="entry name" value="FN3"/>
    <property type="match status" value="14"/>
</dbReference>
<dbReference type="SMART" id="SM00186">
    <property type="entry name" value="FBG"/>
    <property type="match status" value="1"/>
</dbReference>
<feature type="domain" description="Fibronectin type-III" evidence="7">
    <location>
        <begin position="709"/>
        <end position="804"/>
    </location>
</feature>
<dbReference type="GO" id="GO:0005615">
    <property type="term" value="C:extracellular space"/>
    <property type="evidence" value="ECO:0007669"/>
    <property type="project" value="TreeGrafter"/>
</dbReference>
<evidence type="ECO:0000259" key="7">
    <source>
        <dbReference type="PROSITE" id="PS50853"/>
    </source>
</evidence>
<dbReference type="SMART" id="SM00060">
    <property type="entry name" value="FN3"/>
    <property type="match status" value="14"/>
</dbReference>
<dbReference type="GO" id="GO:0030155">
    <property type="term" value="P:regulation of cell adhesion"/>
    <property type="evidence" value="ECO:0007669"/>
    <property type="project" value="TreeGrafter"/>
</dbReference>
<dbReference type="InterPro" id="IPR002181">
    <property type="entry name" value="Fibrinogen_a/b/g_C_dom"/>
</dbReference>
<dbReference type="PROSITE" id="PS00514">
    <property type="entry name" value="FIBRINOGEN_C_1"/>
    <property type="match status" value="1"/>
</dbReference>
<feature type="domain" description="Fibronectin type-III" evidence="7">
    <location>
        <begin position="422"/>
        <end position="514"/>
    </location>
</feature>
<reference evidence="9" key="1">
    <citation type="submission" date="2025-08" db="UniProtKB">
        <authorList>
            <consortium name="Ensembl"/>
        </authorList>
    </citation>
    <scope>IDENTIFICATION</scope>
</reference>
<dbReference type="Ensembl" id="ENSSHBT00005027606.1">
    <property type="protein sequence ID" value="ENSSHBP00005023201.1"/>
    <property type="gene ID" value="ENSSHBG00005019437.1"/>
</dbReference>
<feature type="domain" description="Fibronectin type-III" evidence="7">
    <location>
        <begin position="129"/>
        <end position="218"/>
    </location>
</feature>
<dbReference type="InterPro" id="IPR014716">
    <property type="entry name" value="Fibrinogen_a/b/g_C_1"/>
</dbReference>
<dbReference type="InterPro" id="IPR050991">
    <property type="entry name" value="ECM_Regulatory_Proteins"/>
</dbReference>
<dbReference type="InterPro" id="IPR036116">
    <property type="entry name" value="FN3_sf"/>
</dbReference>
<keyword evidence="3" id="KW-0245">EGF-like domain</keyword>
<keyword evidence="2" id="KW-0964">Secreted</keyword>
<feature type="domain" description="Fibrinogen C-terminal" evidence="8">
    <location>
        <begin position="1544"/>
        <end position="1759"/>
    </location>
</feature>
<dbReference type="FunFam" id="3.90.215.10:FF:000001">
    <property type="entry name" value="Tenascin isoform 1"/>
    <property type="match status" value="1"/>
</dbReference>
<feature type="domain" description="Fibronectin type-III" evidence="7">
    <location>
        <begin position="904"/>
        <end position="1000"/>
    </location>
</feature>
<comment type="subcellular location">
    <subcellularLocation>
        <location evidence="1">Secreted</location>
        <location evidence="1">Extracellular space</location>
        <location evidence="1">Extracellular matrix</location>
    </subcellularLocation>
</comment>
<proteinExistence type="predicted"/>
<feature type="domain" description="Fibronectin type-III" evidence="7">
    <location>
        <begin position="515"/>
        <end position="610"/>
    </location>
</feature>
<dbReference type="InterPro" id="IPR003961">
    <property type="entry name" value="FN3_dom"/>
</dbReference>
<dbReference type="InterPro" id="IPR036056">
    <property type="entry name" value="Fibrinogen-like_C"/>
</dbReference>
<dbReference type="Proteomes" id="UP000472266">
    <property type="component" value="Unplaced"/>
</dbReference>
<sequence>MDGWIDAHTFVHALHCFLSITSPAPQEEEAAPQPVLGELNAPHVTSDSVQLEWSVPEGTFDSFTLQYRDAQGQPQVLPVDGGSRTLTVPGLSPSHRYKFNLYGLWGRKRLGPVSTDTVTGEGEAAPQPVLGELKAPHVTSDSVQLEWSVPEGTFDSFTLQYRDAQGQPQVLPVDGGSHTLTVPGLSPSRRYKFNLYGLWGRTRLGPVSTDTVTGEGEAAPQPVLGELNAPHVTSDSVQLEWSVPEGTFDSFTLQYRDAQGQPQVLPVDGGSRTLTVPGLSPSRRYKFNLYGLWGRKRLGPVSTDTVTEAWAWPVLEEAAPQPVLGELNAPHVTSDSVQLEWSVPEGTFDSFTLQYRDAQGQPQVLPVDGGSRTLTVPGLSPSHRYKFNLYGLWGRTRLGPVSTDTVTGEGAPAPALLNQEAAPQPVLGELKAPHVTSDSVQLEWSVPEGTFDSFTLQYRDAQGQPQVLPVDGGSRTLTVPGLSPSRRYKFNLYGLWGRKQLGPVSTDTVTEEEAAPQPVLGELKAPHVTSDSVQLEWSVPEGTFDSFTLQYRDAQGQPQVLPVDGGSRTLTVPGLSPSRRYKFNLYGLWGRTRLGPVSTDTVTGEWAPAPEAAPQPVLGELNAPHVTSDSVQLEWSVPEGTFDSFTLQYQDAQGQPQVLPVDGGSRTLTVPGLSPSHRYKFNLYGLWGRKRLGPVSTDTVTAPQEEEAAPQPVLGELNAPHVTSDSVQLEWSVPEGTFDSFTLQYRDAQGQPQVLPVDGGSRTLTVPGLSPSRRYKFNLYGLWGRKRLGPVSTDTVTGEGAPAPEEAAPQPVLGELKAPHVTSDSVQLEWSVPEGTFDSFTLQYRDALGQPQVLPVDGGSRTLTVPGLSPSRRYKFNLYGLWGRKRLGPVSTDTVTAPQEEEAAPQPVLGELKAPHVTPDSVQLEWSVPEGTFDSFTLQYRDAQGQPQVLPVDGGSRTLTVPGLSPSRRYKFNLYGLWGRKRLGPVSTDTVTGEGALAPDGGVITVEWMDRWVDGWMDGRMDAHTPVHALHSFLSITSPAPQEEEAAPQPVLGELKAPHVTSDSVRLEWSVPEGTFDSFTLQYRDAQGQPQVLPVDGGSRTLTVPGLSPSHRYKFNLYGLWGRTRLGPVSTDTVTGEGAPAPTLTKPHLGELTAPHITSDSVQLEWSVPEGTFDSFTLQYRDAQGQPQVLPVDGGSRTLTVPGLSPSHRYKFNLYGLWGRTRLGPVSTDTVTGEGALAPTMAPLGTGLAAGQELGQGSHLGWKWERLLCAAMSVVLRWCLQGSNVGRVGGRLEGWMDGCMEACMDGWKDGCTYTSPQPVLGELKAPHVTSDSVQLEWSVPEGTFDSFTLQYRDAQGQPESLLLDGGSRRVTVPGLSPSHRYNFYLYGVFGQKRLGPISLDTITDKIWMDGWMDGWVDGWRVRGMLNQSLNQWIDVHLLHCGLSITAPASQEKPLTKPRLGELTAPHVTSDSVQLEWSVPEGTFDSFTLQYRDAQGQPQVLPVDGGSRTLTVPGLSPSRRYKFNLYGLWGRTRLGPVSTDTVTAPLPHPHPRDCAEEQLNGPGPSRETLIFLGGDPARPLRVFCDMDTDGGGWLVFQRRQDGGTDFWRGWDEYVRGFGNISGEFWLGNEALHALTSGPPVELRVDLRTPRDAAFARYRDFRVAGAEEHFGLRLGAYSGTAGDALSYHAGSPFSTRDRDPRGRPRPCAVAYTGAWWYHNCHYANLNGRYGTPHHHQGVTWFPWKGFGFSIPFTEMKLRPQRD</sequence>
<evidence type="ECO:0008006" key="11">
    <source>
        <dbReference type="Google" id="ProtNLM"/>
    </source>
</evidence>
<dbReference type="Pfam" id="PF00041">
    <property type="entry name" value="fn3"/>
    <property type="match status" value="14"/>
</dbReference>
<keyword evidence="6" id="KW-1015">Disulfide bond</keyword>
<evidence type="ECO:0000256" key="4">
    <source>
        <dbReference type="ARBA" id="ARBA00022729"/>
    </source>
</evidence>
<dbReference type="CDD" id="cd00087">
    <property type="entry name" value="FReD"/>
    <property type="match status" value="1"/>
</dbReference>
<keyword evidence="10" id="KW-1185">Reference proteome</keyword>
<feature type="domain" description="Fibronectin type-III" evidence="7">
    <location>
        <begin position="1458"/>
        <end position="1548"/>
    </location>
</feature>
<dbReference type="PROSITE" id="PS51406">
    <property type="entry name" value="FIBRINOGEN_C_2"/>
    <property type="match status" value="1"/>
</dbReference>
<keyword evidence="4" id="KW-0732">Signal</keyword>
<dbReference type="PROSITE" id="PS50853">
    <property type="entry name" value="FN3"/>
    <property type="match status" value="14"/>
</dbReference>
<evidence type="ECO:0000313" key="10">
    <source>
        <dbReference type="Proteomes" id="UP000472266"/>
    </source>
</evidence>
<organism evidence="9 10">
    <name type="scientific">Strigops habroptila</name>
    <name type="common">Kakapo</name>
    <dbReference type="NCBI Taxonomy" id="2489341"/>
    <lineage>
        <taxon>Eukaryota</taxon>
        <taxon>Metazoa</taxon>
        <taxon>Chordata</taxon>
        <taxon>Craniata</taxon>
        <taxon>Vertebrata</taxon>
        <taxon>Euteleostomi</taxon>
        <taxon>Archelosauria</taxon>
        <taxon>Archosauria</taxon>
        <taxon>Dinosauria</taxon>
        <taxon>Saurischia</taxon>
        <taxon>Theropoda</taxon>
        <taxon>Coelurosauria</taxon>
        <taxon>Aves</taxon>
        <taxon>Neognathae</taxon>
        <taxon>Neoaves</taxon>
        <taxon>Telluraves</taxon>
        <taxon>Australaves</taxon>
        <taxon>Psittaciformes</taxon>
        <taxon>Psittacidae</taxon>
        <taxon>Strigops</taxon>
    </lineage>
</organism>
<dbReference type="Gene3D" id="3.90.215.10">
    <property type="entry name" value="Gamma Fibrinogen, chain A, domain 1"/>
    <property type="match status" value="1"/>
</dbReference>
<accession>A0A672V5Z9</accession>
<gene>
    <name evidence="9" type="primary">TNXB</name>
</gene>
<evidence type="ECO:0000313" key="9">
    <source>
        <dbReference type="Ensembl" id="ENSSHBP00005023201.1"/>
    </source>
</evidence>
<dbReference type="SUPFAM" id="SSF49265">
    <property type="entry name" value="Fibronectin type III"/>
    <property type="match status" value="12"/>
</dbReference>
<evidence type="ECO:0000256" key="2">
    <source>
        <dbReference type="ARBA" id="ARBA00022530"/>
    </source>
</evidence>
<protein>
    <recommendedName>
        <fullName evidence="11">Tenascin XB</fullName>
    </recommendedName>
</protein>
<evidence type="ECO:0000256" key="5">
    <source>
        <dbReference type="ARBA" id="ARBA00022737"/>
    </source>
</evidence>
<dbReference type="GO" id="GO:0031175">
    <property type="term" value="P:neuron projection development"/>
    <property type="evidence" value="ECO:0007669"/>
    <property type="project" value="TreeGrafter"/>
</dbReference>
<feature type="domain" description="Fibronectin type-III" evidence="7">
    <location>
        <begin position="1148"/>
        <end position="1240"/>
    </location>
</feature>
<reference evidence="9" key="2">
    <citation type="submission" date="2025-09" db="UniProtKB">
        <authorList>
            <consortium name="Ensembl"/>
        </authorList>
    </citation>
    <scope>IDENTIFICATION</scope>
</reference>
<dbReference type="SUPFAM" id="SSF56496">
    <property type="entry name" value="Fibrinogen C-terminal domain-like"/>
    <property type="match status" value="1"/>
</dbReference>
<keyword evidence="2" id="KW-0272">Extracellular matrix</keyword>
<evidence type="ECO:0000256" key="3">
    <source>
        <dbReference type="ARBA" id="ARBA00022536"/>
    </source>
</evidence>
<feature type="domain" description="Fibronectin type-III" evidence="7">
    <location>
        <begin position="31"/>
        <end position="128"/>
    </location>
</feature>
<dbReference type="PANTHER" id="PTHR46708:SF3">
    <property type="entry name" value="TENASCIN-X"/>
    <property type="match status" value="1"/>
</dbReference>
<dbReference type="InterPro" id="IPR020837">
    <property type="entry name" value="Fibrinogen_CS"/>
</dbReference>
<feature type="domain" description="Fibronectin type-III" evidence="7">
    <location>
        <begin position="808"/>
        <end position="900"/>
    </location>
</feature>
<feature type="domain" description="Fibronectin type-III" evidence="7">
    <location>
        <begin position="1319"/>
        <end position="1409"/>
    </location>
</feature>
<name>A0A672V5Z9_STRHB</name>
<dbReference type="GeneTree" id="ENSGT00940000155565"/>